<keyword evidence="3" id="KW-1133">Transmembrane helix</keyword>
<dbReference type="Proteomes" id="UP001164286">
    <property type="component" value="Unassembled WGS sequence"/>
</dbReference>
<accession>A0AA38LSR5</accession>
<dbReference type="AlphaFoldDB" id="A0AA38LSR5"/>
<feature type="compositionally biased region" description="Pro residues" evidence="2">
    <location>
        <begin position="379"/>
        <end position="394"/>
    </location>
</feature>
<evidence type="ECO:0000313" key="5">
    <source>
        <dbReference type="Proteomes" id="UP001164286"/>
    </source>
</evidence>
<feature type="coiled-coil region" evidence="1">
    <location>
        <begin position="251"/>
        <end position="278"/>
    </location>
</feature>
<evidence type="ECO:0000313" key="4">
    <source>
        <dbReference type="EMBL" id="KAI9636117.1"/>
    </source>
</evidence>
<dbReference type="GO" id="GO:0005886">
    <property type="term" value="C:plasma membrane"/>
    <property type="evidence" value="ECO:0007669"/>
    <property type="project" value="InterPro"/>
</dbReference>
<dbReference type="PANTHER" id="PTHR36424">
    <property type="entry name" value="PHEROMONE-REGULATED MEMBRANE PROTEIN 6"/>
    <property type="match status" value="1"/>
</dbReference>
<feature type="region of interest" description="Disordered" evidence="2">
    <location>
        <begin position="362"/>
        <end position="415"/>
    </location>
</feature>
<feature type="transmembrane region" description="Helical" evidence="3">
    <location>
        <begin position="36"/>
        <end position="61"/>
    </location>
</feature>
<dbReference type="PANTHER" id="PTHR36424:SF1">
    <property type="entry name" value="LOW AFFINITY K(+) TRANSPORTER 1-RELATED"/>
    <property type="match status" value="1"/>
</dbReference>
<evidence type="ECO:0000256" key="3">
    <source>
        <dbReference type="SAM" id="Phobius"/>
    </source>
</evidence>
<dbReference type="RefSeq" id="XP_052945894.1">
    <property type="nucleotide sequence ID" value="XM_053090261.1"/>
</dbReference>
<dbReference type="GO" id="GO:0015079">
    <property type="term" value="F:potassium ion transmembrane transporter activity"/>
    <property type="evidence" value="ECO:0007669"/>
    <property type="project" value="InterPro"/>
</dbReference>
<sequence length="415" mass="47018">MCCDAEWKREVVQDHKWDFINVNEFRKTDFLTRFKYVWRYILLFKSLAVYGLDIFTAVTMISSDRWNNAITAKGSEGVVEVKFIIAKWVFVGCIIFSFLLLGYEWYKARQVVKSQDISYAFTNLLANDYFSFKNYDNFCLFCHIEGSTKKKDDFAFFIFFTFKEWKRLLLADGPRQSINGLMLYSFGQANGWQTSNIPAYWNEDPITAMLLFSMIATVLIFAGSMLLLIAAAVLYVPLLCYIQGNLKEYVCHKVDKRLSELVKKKQRLRAQRAAALEKKLARDGGLRNSKGEFVNVVMQPTLPKIMLDDEDMRETKTGMARSKSADTLASYPSSTPGVNEVYGGYPPSLDYHQSPYGNDVGFSSTTRLIDHSGPMGISYPPPVATPPDAAPSFPPRGSSPAPPPGMRPSRSNTQM</sequence>
<protein>
    <submittedName>
        <fullName evidence="4">Vacuole protein</fullName>
    </submittedName>
</protein>
<dbReference type="EMBL" id="JAKWFO010000005">
    <property type="protein sequence ID" value="KAI9636117.1"/>
    <property type="molecule type" value="Genomic_DNA"/>
</dbReference>
<keyword evidence="1" id="KW-0175">Coiled coil</keyword>
<reference evidence="4" key="1">
    <citation type="journal article" date="2022" name="G3 (Bethesda)">
        <title>High quality genome of the basidiomycete yeast Dioszegia hungarica PDD-24b-2 isolated from cloud water.</title>
        <authorList>
            <person name="Jarrige D."/>
            <person name="Haridas S."/>
            <person name="Bleykasten-Grosshans C."/>
            <person name="Joly M."/>
            <person name="Nadalig T."/>
            <person name="Sancelme M."/>
            <person name="Vuilleumier S."/>
            <person name="Grigoriev I.V."/>
            <person name="Amato P."/>
            <person name="Bringel F."/>
        </authorList>
    </citation>
    <scope>NUCLEOTIDE SEQUENCE</scope>
    <source>
        <strain evidence="4">PDD-24b-2</strain>
    </source>
</reference>
<keyword evidence="3" id="KW-0472">Membrane</keyword>
<proteinExistence type="predicted"/>
<name>A0AA38LSR5_9TREE</name>
<feature type="transmembrane region" description="Helical" evidence="3">
    <location>
        <begin position="81"/>
        <end position="103"/>
    </location>
</feature>
<dbReference type="InterPro" id="IPR031606">
    <property type="entry name" value="Kch1/2"/>
</dbReference>
<keyword evidence="5" id="KW-1185">Reference proteome</keyword>
<feature type="transmembrane region" description="Helical" evidence="3">
    <location>
        <begin position="210"/>
        <end position="236"/>
    </location>
</feature>
<feature type="non-terminal residue" evidence="4">
    <location>
        <position position="415"/>
    </location>
</feature>
<evidence type="ECO:0000256" key="1">
    <source>
        <dbReference type="SAM" id="Coils"/>
    </source>
</evidence>
<dbReference type="GeneID" id="77729466"/>
<evidence type="ECO:0000256" key="2">
    <source>
        <dbReference type="SAM" id="MobiDB-lite"/>
    </source>
</evidence>
<gene>
    <name evidence="4" type="ORF">MKK02DRAFT_3875</name>
</gene>
<dbReference type="Pfam" id="PF16944">
    <property type="entry name" value="KCH"/>
    <property type="match status" value="1"/>
</dbReference>
<keyword evidence="3" id="KW-0812">Transmembrane</keyword>
<organism evidence="4 5">
    <name type="scientific">Dioszegia hungarica</name>
    <dbReference type="NCBI Taxonomy" id="4972"/>
    <lineage>
        <taxon>Eukaryota</taxon>
        <taxon>Fungi</taxon>
        <taxon>Dikarya</taxon>
        <taxon>Basidiomycota</taxon>
        <taxon>Agaricomycotina</taxon>
        <taxon>Tremellomycetes</taxon>
        <taxon>Tremellales</taxon>
        <taxon>Bulleribasidiaceae</taxon>
        <taxon>Dioszegia</taxon>
    </lineage>
</organism>
<comment type="caution">
    <text evidence="4">The sequence shown here is derived from an EMBL/GenBank/DDBJ whole genome shotgun (WGS) entry which is preliminary data.</text>
</comment>